<proteinExistence type="predicted"/>
<evidence type="ECO:0000313" key="3">
    <source>
        <dbReference type="Proteomes" id="UP000053352"/>
    </source>
</evidence>
<protein>
    <recommendedName>
        <fullName evidence="4">Peptidase M50</fullName>
    </recommendedName>
</protein>
<name>A0A0V8RW60_PYROC</name>
<feature type="transmembrane region" description="Helical" evidence="1">
    <location>
        <begin position="145"/>
        <end position="169"/>
    </location>
</feature>
<keyword evidence="1" id="KW-0472">Membrane</keyword>
<dbReference type="InterPro" id="IPR052348">
    <property type="entry name" value="Metallopeptidase_M50B"/>
</dbReference>
<feature type="transmembrane region" description="Helical" evidence="1">
    <location>
        <begin position="15"/>
        <end position="35"/>
    </location>
</feature>
<evidence type="ECO:0000256" key="1">
    <source>
        <dbReference type="SAM" id="Phobius"/>
    </source>
</evidence>
<feature type="transmembrane region" description="Helical" evidence="1">
    <location>
        <begin position="71"/>
        <end position="89"/>
    </location>
</feature>
<dbReference type="STRING" id="2309.CF15_05870"/>
<reference evidence="2 3" key="1">
    <citation type="submission" date="2015-11" db="EMBL/GenBank/DDBJ databases">
        <title>Genome sequence of Pyrodictium occultum PL-19, a marine hyperthermophilic archaeon isolated from Volcano, Italy.</title>
        <authorList>
            <person name="Utturkar S."/>
            <person name="Huber H."/>
            <person name="Leptihn S."/>
            <person name="Brown S."/>
            <person name="Stetter K.O."/>
            <person name="Podar M."/>
        </authorList>
    </citation>
    <scope>NUCLEOTIDE SEQUENCE [LARGE SCALE GENOMIC DNA]</scope>
    <source>
        <strain evidence="2 3">PL-19</strain>
    </source>
</reference>
<evidence type="ECO:0000313" key="2">
    <source>
        <dbReference type="EMBL" id="KSW12275.1"/>
    </source>
</evidence>
<evidence type="ECO:0008006" key="4">
    <source>
        <dbReference type="Google" id="ProtNLM"/>
    </source>
</evidence>
<organism evidence="2 3">
    <name type="scientific">Pyrodictium occultum</name>
    <dbReference type="NCBI Taxonomy" id="2309"/>
    <lineage>
        <taxon>Archaea</taxon>
        <taxon>Thermoproteota</taxon>
        <taxon>Thermoprotei</taxon>
        <taxon>Desulfurococcales</taxon>
        <taxon>Pyrodictiaceae</taxon>
        <taxon>Pyrodictium</taxon>
    </lineage>
</organism>
<sequence>MALTVRDRPIYTDEWKALLVAVFSVAFGFAGIGLLNVAYHPLGFSGGVLAGALVGFLAHELAHRETARRQGCIAGFVLSQFGLALTLASGVLRSIGVPFAILSPGYVSIYCSGFARDDYVAAAGPAANVALAAAAWIAARLAGYTWAYPFLVGFAAMNAWLAFFNLLPFSPLDGSKIVQRSPLAWLVLIALASVFAFTNP</sequence>
<dbReference type="AlphaFoldDB" id="A0A0V8RW60"/>
<keyword evidence="3" id="KW-1185">Reference proteome</keyword>
<keyword evidence="1" id="KW-1133">Transmembrane helix</keyword>
<dbReference type="RefSeq" id="WP_058370955.1">
    <property type="nucleotide sequence ID" value="NZ_LNTB01000001.1"/>
</dbReference>
<accession>A0A0V8RW60</accession>
<dbReference type="OrthoDB" id="86131at2157"/>
<feature type="transmembrane region" description="Helical" evidence="1">
    <location>
        <begin position="41"/>
        <end position="59"/>
    </location>
</feature>
<feature type="transmembrane region" description="Helical" evidence="1">
    <location>
        <begin position="119"/>
        <end position="139"/>
    </location>
</feature>
<feature type="transmembrane region" description="Helical" evidence="1">
    <location>
        <begin position="181"/>
        <end position="198"/>
    </location>
</feature>
<dbReference type="EMBL" id="LNTB01000001">
    <property type="protein sequence ID" value="KSW12275.1"/>
    <property type="molecule type" value="Genomic_DNA"/>
</dbReference>
<gene>
    <name evidence="2" type="ORF">CF15_05870</name>
</gene>
<dbReference type="PANTHER" id="PTHR35864">
    <property type="entry name" value="ZINC METALLOPROTEASE MJ0611-RELATED"/>
    <property type="match status" value="1"/>
</dbReference>
<comment type="caution">
    <text evidence="2">The sequence shown here is derived from an EMBL/GenBank/DDBJ whole genome shotgun (WGS) entry which is preliminary data.</text>
</comment>
<dbReference type="Proteomes" id="UP000053352">
    <property type="component" value="Unassembled WGS sequence"/>
</dbReference>
<keyword evidence="1" id="KW-0812">Transmembrane</keyword>
<dbReference type="PANTHER" id="PTHR35864:SF1">
    <property type="entry name" value="ZINC METALLOPROTEASE YWHC-RELATED"/>
    <property type="match status" value="1"/>
</dbReference>